<keyword evidence="5" id="KW-1185">Reference proteome</keyword>
<dbReference type="Proteomes" id="UP000594638">
    <property type="component" value="Unassembled WGS sequence"/>
</dbReference>
<dbReference type="PRINTS" id="PR00080">
    <property type="entry name" value="SDRFAMILY"/>
</dbReference>
<proteinExistence type="inferred from homology"/>
<sequence>MTDCESISISRKLQDKIAIVTGGASGIGEATARLFVEHGARAVVIADIQDETGQTVAESIGLDQCSYVHCDISNEEQVQAMADWVVRKYGQLDIMFRNAGTVSSSNQRILNLDFSEFDRVIQVNMRGMAVCVKHAARKMVEQKVRGAIVCTASVAATIGGLNHTDYTMSKHAVLGLVKSASQQLGVHGIRVNCVSPSSVLTPLTRKAGLVSAEDVEKLIGPLTSLKGVALTARHVAEAVLFLASEDSAFVTGHNLVVDGGLISLPSLNTS</sequence>
<dbReference type="Gene3D" id="3.40.50.720">
    <property type="entry name" value="NAD(P)-binding Rossmann-like Domain"/>
    <property type="match status" value="1"/>
</dbReference>
<evidence type="ECO:0000256" key="2">
    <source>
        <dbReference type="ARBA" id="ARBA00023027"/>
    </source>
</evidence>
<comment type="similarity">
    <text evidence="1">Belongs to the short-chain dehydrogenases/reductases (SDR) family.</text>
</comment>
<dbReference type="PANTHER" id="PTHR42820">
    <property type="entry name" value="SHORT-CHAIN DEHYDROGENASE REDUCTASE"/>
    <property type="match status" value="1"/>
</dbReference>
<evidence type="ECO:0000256" key="1">
    <source>
        <dbReference type="ARBA" id="ARBA00006484"/>
    </source>
</evidence>
<protein>
    <submittedName>
        <fullName evidence="3">(-)-isopiperitenol (-)-carveol dehydrogenase, mitochondrial-like</fullName>
    </submittedName>
</protein>
<dbReference type="Gramene" id="OE9A033368T1">
    <property type="protein sequence ID" value="OE9A033368C1"/>
    <property type="gene ID" value="OE9A033368"/>
</dbReference>
<comment type="caution">
    <text evidence="3">The sequence shown here is derived from an EMBL/GenBank/DDBJ whole genome shotgun (WGS) entry which is preliminary data.</text>
</comment>
<dbReference type="PANTHER" id="PTHR42820:SF21">
    <property type="entry name" value="SHORT-CHAIN DEHYDROGENASE REDUCTASE 3B-LIKE"/>
    <property type="match status" value="1"/>
</dbReference>
<accession>A0A8S0SF00</accession>
<evidence type="ECO:0000313" key="4">
    <source>
        <dbReference type="EMBL" id="CAA3002039.1"/>
    </source>
</evidence>
<dbReference type="Pfam" id="PF13561">
    <property type="entry name" value="adh_short_C2"/>
    <property type="match status" value="1"/>
</dbReference>
<keyword evidence="2" id="KW-0520">NAD</keyword>
<dbReference type="EMBL" id="CACTIH010005802">
    <property type="protein sequence ID" value="CAA3002039.1"/>
    <property type="molecule type" value="Genomic_DNA"/>
</dbReference>
<evidence type="ECO:0000313" key="5">
    <source>
        <dbReference type="Proteomes" id="UP000594638"/>
    </source>
</evidence>
<dbReference type="SUPFAM" id="SSF51735">
    <property type="entry name" value="NAD(P)-binding Rossmann-fold domains"/>
    <property type="match status" value="1"/>
</dbReference>
<dbReference type="AlphaFoldDB" id="A0A8S0SF00"/>
<dbReference type="InterPro" id="IPR002347">
    <property type="entry name" value="SDR_fam"/>
</dbReference>
<evidence type="ECO:0000313" key="3">
    <source>
        <dbReference type="EMBL" id="CAA2991048.1"/>
    </source>
</evidence>
<organism evidence="3 5">
    <name type="scientific">Olea europaea subsp. europaea</name>
    <dbReference type="NCBI Taxonomy" id="158383"/>
    <lineage>
        <taxon>Eukaryota</taxon>
        <taxon>Viridiplantae</taxon>
        <taxon>Streptophyta</taxon>
        <taxon>Embryophyta</taxon>
        <taxon>Tracheophyta</taxon>
        <taxon>Spermatophyta</taxon>
        <taxon>Magnoliopsida</taxon>
        <taxon>eudicotyledons</taxon>
        <taxon>Gunneridae</taxon>
        <taxon>Pentapetalae</taxon>
        <taxon>asterids</taxon>
        <taxon>lamiids</taxon>
        <taxon>Lamiales</taxon>
        <taxon>Oleaceae</taxon>
        <taxon>Oleeae</taxon>
        <taxon>Olea</taxon>
    </lineage>
</organism>
<dbReference type="InterPro" id="IPR036291">
    <property type="entry name" value="NAD(P)-bd_dom_sf"/>
</dbReference>
<reference evidence="3 5" key="1">
    <citation type="submission" date="2019-12" db="EMBL/GenBank/DDBJ databases">
        <authorList>
            <person name="Alioto T."/>
            <person name="Alioto T."/>
            <person name="Gomez Garrido J."/>
        </authorList>
    </citation>
    <scope>NUCLEOTIDE SEQUENCE [LARGE SCALE GENOMIC DNA]</scope>
</reference>
<dbReference type="Gramene" id="OE9A043373T1">
    <property type="protein sequence ID" value="OE9A043373C1"/>
    <property type="gene ID" value="OE9A043373"/>
</dbReference>
<dbReference type="PROSITE" id="PS00061">
    <property type="entry name" value="ADH_SHORT"/>
    <property type="match status" value="1"/>
</dbReference>
<dbReference type="FunFam" id="3.40.50.720:FF:000084">
    <property type="entry name" value="Short-chain dehydrogenase reductase"/>
    <property type="match status" value="1"/>
</dbReference>
<dbReference type="GO" id="GO:0016616">
    <property type="term" value="F:oxidoreductase activity, acting on the CH-OH group of donors, NAD or NADP as acceptor"/>
    <property type="evidence" value="ECO:0007669"/>
    <property type="project" value="UniProtKB-ARBA"/>
</dbReference>
<gene>
    <name evidence="3" type="ORF">OLEA9_A033368</name>
    <name evidence="4" type="ORF">OLEA9_A043373</name>
</gene>
<dbReference type="OrthoDB" id="294295at2759"/>
<name>A0A8S0SF00_OLEEU</name>
<dbReference type="PRINTS" id="PR00081">
    <property type="entry name" value="GDHRDH"/>
</dbReference>
<dbReference type="EMBL" id="CACTIH010004614">
    <property type="protein sequence ID" value="CAA2991048.1"/>
    <property type="molecule type" value="Genomic_DNA"/>
</dbReference>
<dbReference type="InterPro" id="IPR020904">
    <property type="entry name" value="Sc_DH/Rdtase_CS"/>
</dbReference>